<dbReference type="Gene3D" id="1.10.510.10">
    <property type="entry name" value="Transferase(Phosphotransferase) domain 1"/>
    <property type="match status" value="1"/>
</dbReference>
<dbReference type="InterPro" id="IPR013320">
    <property type="entry name" value="ConA-like_dom_sf"/>
</dbReference>
<sequence>MASSGWRTIFFLFIINTAKVQPHSFDYPNFNSSYAKQLKLEGNASTSGSAIQLTVNATDPKNNGSGTVGRVTYPEEINLWDKSSNELKDFTTNFSFLLSSNQSFYGDGLAFFLASPNLPSTDDENLRGGGLGIGLVVGTENLIETDYQFVAVEFDTYSDNWDPDGAHVGVNINAMKSEIFETWWPNITQGEVCNCSIVYNSRKNILKVSFTGSMLGAGNETTQQLSYHVNIRDQLPKSVIVGISAATGRYAEEHTLLSWSFSTSTSPPPSVVNSTKKYKLISSIMLEGVVIGTLLFFILLGLVYILLRRINKGKEKRTSHLKMDDDFHERTTEINYHELAAATNNFEETHKLGQGGLGCVYKGYFESLNSYVAIKKISTGSPQVLKEYAAEVTIVSQLRHRNLMKLTGWCHKKNDLFLIYEYMPNGSLDSCLFGGEKFLSWKMRYNVALGLASALLYLQEEWEKCVLHRDIKSSNILLDSNFNPKLGDFGQARLVDHDKGSETTDVAGTMGYIAPECMNTGQARKESDIFSFGIVVLEIATGRKAVHHEDMEGEVSVVEWVWRLYGLRNLLAAVDPKLHGEFDVQQMECLVVVGLWCASPDFASRPTIRQVMKVLKFEASLPILSQQIPCKPLSVQ</sequence>
<evidence type="ECO:0000256" key="10">
    <source>
        <dbReference type="ARBA" id="ARBA00022734"/>
    </source>
</evidence>
<evidence type="ECO:0000313" key="20">
    <source>
        <dbReference type="EMBL" id="KAG2410014.1"/>
    </source>
</evidence>
<dbReference type="Pfam" id="PF00069">
    <property type="entry name" value="Pkinase"/>
    <property type="match status" value="1"/>
</dbReference>
<dbReference type="GO" id="GO:0030246">
    <property type="term" value="F:carbohydrate binding"/>
    <property type="evidence" value="ECO:0007669"/>
    <property type="project" value="UniProtKB-KW"/>
</dbReference>
<protein>
    <recommendedName>
        <fullName evidence="5">non-specific serine/threonine protein kinase</fullName>
        <ecNumber evidence="5">2.7.11.1</ecNumber>
    </recommendedName>
</protein>
<evidence type="ECO:0000256" key="14">
    <source>
        <dbReference type="ARBA" id="ARBA00023136"/>
    </source>
</evidence>
<dbReference type="OrthoDB" id="4062651at2759"/>
<keyword evidence="15 20" id="KW-0675">Receptor</keyword>
<dbReference type="Pfam" id="PF00139">
    <property type="entry name" value="Lectin_legB"/>
    <property type="match status" value="1"/>
</dbReference>
<evidence type="ECO:0000313" key="21">
    <source>
        <dbReference type="EMBL" id="KOM31224.1"/>
    </source>
</evidence>
<feature type="signal peptide" evidence="18">
    <location>
        <begin position="1"/>
        <end position="22"/>
    </location>
</feature>
<gene>
    <name evidence="20" type="ORF">HKW66_Vig0006790</name>
    <name evidence="21" type="ORF">LR48_Vigan01g077900</name>
</gene>
<dbReference type="InterPro" id="IPR008271">
    <property type="entry name" value="Ser/Thr_kinase_AS"/>
</dbReference>
<feature type="chain" id="PRO_5005594904" description="non-specific serine/threonine protein kinase" evidence="18">
    <location>
        <begin position="23"/>
        <end position="636"/>
    </location>
</feature>
<evidence type="ECO:0000256" key="12">
    <source>
        <dbReference type="ARBA" id="ARBA00022840"/>
    </source>
</evidence>
<dbReference type="EMBL" id="CM003371">
    <property type="protein sequence ID" value="KOM31224.1"/>
    <property type="molecule type" value="Genomic_DNA"/>
</dbReference>
<evidence type="ECO:0000256" key="3">
    <source>
        <dbReference type="ARBA" id="ARBA00008536"/>
    </source>
</evidence>
<keyword evidence="7" id="KW-0808">Transferase</keyword>
<evidence type="ECO:0000256" key="7">
    <source>
        <dbReference type="ARBA" id="ARBA00022527"/>
    </source>
</evidence>
<comment type="similarity">
    <text evidence="2">Belongs to the leguminous lectin family.</text>
</comment>
<keyword evidence="6" id="KW-1003">Cell membrane</keyword>
<comment type="similarity">
    <text evidence="3">In the N-terminal section; belongs to the leguminous lectin family.</text>
</comment>
<dbReference type="InterPro" id="IPR011009">
    <property type="entry name" value="Kinase-like_dom_sf"/>
</dbReference>
<name>A0A0L9TM33_PHAAN</name>
<keyword evidence="8 17" id="KW-0812">Transmembrane</keyword>
<dbReference type="GO" id="GO:0005524">
    <property type="term" value="F:ATP binding"/>
    <property type="evidence" value="ECO:0007669"/>
    <property type="project" value="UniProtKB-KW"/>
</dbReference>
<dbReference type="InterPro" id="IPR000719">
    <property type="entry name" value="Prot_kinase_dom"/>
</dbReference>
<dbReference type="InterPro" id="IPR001220">
    <property type="entry name" value="Legume_lectin_dom"/>
</dbReference>
<dbReference type="OMA" id="EVCNCSI"/>
<evidence type="ECO:0000313" key="23">
    <source>
        <dbReference type="Proteomes" id="UP000743370"/>
    </source>
</evidence>
<dbReference type="EC" id="2.7.11.1" evidence="5"/>
<evidence type="ECO:0000256" key="5">
    <source>
        <dbReference type="ARBA" id="ARBA00012513"/>
    </source>
</evidence>
<dbReference type="STRING" id="3914.A0A0L9TM33"/>
<dbReference type="PROSITE" id="PS50011">
    <property type="entry name" value="PROTEIN_KINASE_DOM"/>
    <property type="match status" value="1"/>
</dbReference>
<comment type="subcellular location">
    <subcellularLocation>
        <location evidence="1">Cell membrane</location>
        <topology evidence="1">Single-pass type I membrane protein</topology>
    </subcellularLocation>
</comment>
<accession>A0A0L9TM33</accession>
<dbReference type="GO" id="GO:0004674">
    <property type="term" value="F:protein serine/threonine kinase activity"/>
    <property type="evidence" value="ECO:0007669"/>
    <property type="project" value="UniProtKB-KW"/>
</dbReference>
<dbReference type="PANTHER" id="PTHR27007">
    <property type="match status" value="1"/>
</dbReference>
<evidence type="ECO:0000256" key="17">
    <source>
        <dbReference type="SAM" id="Phobius"/>
    </source>
</evidence>
<dbReference type="InterPro" id="IPR019825">
    <property type="entry name" value="Lectin_legB_Mn/Ca_BS"/>
</dbReference>
<dbReference type="SUPFAM" id="SSF49899">
    <property type="entry name" value="Concanavalin A-like lectins/glucanases"/>
    <property type="match status" value="1"/>
</dbReference>
<dbReference type="PROSITE" id="PS00307">
    <property type="entry name" value="LECTIN_LEGUME_BETA"/>
    <property type="match status" value="1"/>
</dbReference>
<reference evidence="20 23" key="3">
    <citation type="submission" date="2020-05" db="EMBL/GenBank/DDBJ databases">
        <title>Vigna angularis (adzuki bean) Var. LongXiaoDou No. 4 denovo assembly.</title>
        <authorList>
            <person name="Xiang H."/>
        </authorList>
    </citation>
    <scope>NUCLEOTIDE SEQUENCE [LARGE SCALE GENOMIC DNA]</scope>
    <source>
        <tissue evidence="20">Leaf</tissue>
    </source>
</reference>
<evidence type="ECO:0000256" key="1">
    <source>
        <dbReference type="ARBA" id="ARBA00004251"/>
    </source>
</evidence>
<keyword evidence="7" id="KW-0723">Serine/threonine-protein kinase</keyword>
<evidence type="ECO:0000256" key="11">
    <source>
        <dbReference type="ARBA" id="ARBA00022741"/>
    </source>
</evidence>
<dbReference type="SMART" id="SM00220">
    <property type="entry name" value="S_TKc"/>
    <property type="match status" value="1"/>
</dbReference>
<proteinExistence type="inferred from homology"/>
<evidence type="ECO:0000256" key="6">
    <source>
        <dbReference type="ARBA" id="ARBA00022475"/>
    </source>
</evidence>
<dbReference type="FunFam" id="1.10.510.10:FF:000240">
    <property type="entry name" value="Lectin-domain containing receptor kinase A4.3"/>
    <property type="match status" value="1"/>
</dbReference>
<organism evidence="21 22">
    <name type="scientific">Phaseolus angularis</name>
    <name type="common">Azuki bean</name>
    <name type="synonym">Vigna angularis</name>
    <dbReference type="NCBI Taxonomy" id="3914"/>
    <lineage>
        <taxon>Eukaryota</taxon>
        <taxon>Viridiplantae</taxon>
        <taxon>Streptophyta</taxon>
        <taxon>Embryophyta</taxon>
        <taxon>Tracheophyta</taxon>
        <taxon>Spermatophyta</taxon>
        <taxon>Magnoliopsida</taxon>
        <taxon>eudicotyledons</taxon>
        <taxon>Gunneridae</taxon>
        <taxon>Pentapetalae</taxon>
        <taxon>rosids</taxon>
        <taxon>fabids</taxon>
        <taxon>Fabales</taxon>
        <taxon>Fabaceae</taxon>
        <taxon>Papilionoideae</taxon>
        <taxon>50 kb inversion clade</taxon>
        <taxon>NPAAA clade</taxon>
        <taxon>indigoferoid/millettioid clade</taxon>
        <taxon>Phaseoleae</taxon>
        <taxon>Vigna</taxon>
    </lineage>
</organism>
<evidence type="ECO:0000313" key="22">
    <source>
        <dbReference type="Proteomes" id="UP000053144"/>
    </source>
</evidence>
<keyword evidence="14 17" id="KW-0472">Membrane</keyword>
<keyword evidence="16" id="KW-0325">Glycoprotein</keyword>
<feature type="transmembrane region" description="Helical" evidence="17">
    <location>
        <begin position="284"/>
        <end position="307"/>
    </location>
</feature>
<feature type="domain" description="Protein kinase" evidence="19">
    <location>
        <begin position="346"/>
        <end position="624"/>
    </location>
</feature>
<dbReference type="CDD" id="cd14066">
    <property type="entry name" value="STKc_IRAK"/>
    <property type="match status" value="1"/>
</dbReference>
<dbReference type="Gene3D" id="3.30.200.20">
    <property type="entry name" value="Phosphorylase Kinase, domain 1"/>
    <property type="match status" value="1"/>
</dbReference>
<evidence type="ECO:0000256" key="15">
    <source>
        <dbReference type="ARBA" id="ARBA00023170"/>
    </source>
</evidence>
<evidence type="ECO:0000256" key="2">
    <source>
        <dbReference type="ARBA" id="ARBA00007606"/>
    </source>
</evidence>
<keyword evidence="13 17" id="KW-1133">Transmembrane helix</keyword>
<keyword evidence="10" id="KW-0430">Lectin</keyword>
<dbReference type="PROSITE" id="PS00108">
    <property type="entry name" value="PROTEIN_KINASE_ST"/>
    <property type="match status" value="1"/>
</dbReference>
<reference evidence="21" key="2">
    <citation type="submission" date="2015-02" db="EMBL/GenBank/DDBJ databases">
        <authorList>
            <person name="Chooi Y.-H."/>
        </authorList>
    </citation>
    <scope>NUCLEOTIDE SEQUENCE</scope>
    <source>
        <tissue evidence="21">Seedling</tissue>
    </source>
</reference>
<dbReference type="CDD" id="cd06899">
    <property type="entry name" value="lectin_legume_LecRK_Arcelin_ConA"/>
    <property type="match status" value="1"/>
</dbReference>
<dbReference type="KEGG" id="var:108326573"/>
<reference evidence="22" key="1">
    <citation type="journal article" date="2015" name="Proc. Natl. Acad. Sci. U.S.A.">
        <title>Genome sequencing of adzuki bean (Vigna angularis) provides insight into high starch and low fat accumulation and domestication.</title>
        <authorList>
            <person name="Yang K."/>
            <person name="Tian Z."/>
            <person name="Chen C."/>
            <person name="Luo L."/>
            <person name="Zhao B."/>
            <person name="Wang Z."/>
            <person name="Yu L."/>
            <person name="Li Y."/>
            <person name="Sun Y."/>
            <person name="Li W."/>
            <person name="Chen Y."/>
            <person name="Li Y."/>
            <person name="Zhang Y."/>
            <person name="Ai D."/>
            <person name="Zhao J."/>
            <person name="Shang C."/>
            <person name="Ma Y."/>
            <person name="Wu B."/>
            <person name="Wang M."/>
            <person name="Gao L."/>
            <person name="Sun D."/>
            <person name="Zhang P."/>
            <person name="Guo F."/>
            <person name="Wang W."/>
            <person name="Li Y."/>
            <person name="Wang J."/>
            <person name="Varshney R.K."/>
            <person name="Wang J."/>
            <person name="Ling H.Q."/>
            <person name="Wan P."/>
        </authorList>
    </citation>
    <scope>NUCLEOTIDE SEQUENCE</scope>
    <source>
        <strain evidence="22">cv. Jingnong 6</strain>
    </source>
</reference>
<dbReference type="Proteomes" id="UP000743370">
    <property type="component" value="Unassembled WGS sequence"/>
</dbReference>
<keyword evidence="11" id="KW-0547">Nucleotide-binding</keyword>
<evidence type="ECO:0000256" key="16">
    <source>
        <dbReference type="ARBA" id="ARBA00023180"/>
    </source>
</evidence>
<keyword evidence="7" id="KW-0418">Kinase</keyword>
<evidence type="ECO:0000256" key="18">
    <source>
        <dbReference type="SAM" id="SignalP"/>
    </source>
</evidence>
<dbReference type="InterPro" id="IPR050528">
    <property type="entry name" value="L-type_Lectin-RKs"/>
</dbReference>
<comment type="similarity">
    <text evidence="4">In the C-terminal section; belongs to the protein kinase superfamily. Ser/Thr protein kinase family.</text>
</comment>
<evidence type="ECO:0000256" key="8">
    <source>
        <dbReference type="ARBA" id="ARBA00022692"/>
    </source>
</evidence>
<dbReference type="EMBL" id="JABFOF010000001">
    <property type="protein sequence ID" value="KAG2410014.1"/>
    <property type="molecule type" value="Genomic_DNA"/>
</dbReference>
<keyword evidence="9 18" id="KW-0732">Signal</keyword>
<dbReference type="AlphaFoldDB" id="A0A0L9TM33"/>
<keyword evidence="12" id="KW-0067">ATP-binding</keyword>
<evidence type="ECO:0000256" key="9">
    <source>
        <dbReference type="ARBA" id="ARBA00022729"/>
    </source>
</evidence>
<evidence type="ECO:0000256" key="13">
    <source>
        <dbReference type="ARBA" id="ARBA00022989"/>
    </source>
</evidence>
<dbReference type="SUPFAM" id="SSF56112">
    <property type="entry name" value="Protein kinase-like (PK-like)"/>
    <property type="match status" value="1"/>
</dbReference>
<dbReference type="Proteomes" id="UP000053144">
    <property type="component" value="Chromosome 1"/>
</dbReference>
<dbReference type="Gramene" id="KOM31224">
    <property type="protein sequence ID" value="KOM31224"/>
    <property type="gene ID" value="LR48_Vigan01g077900"/>
</dbReference>
<dbReference type="GO" id="GO:0005886">
    <property type="term" value="C:plasma membrane"/>
    <property type="evidence" value="ECO:0007669"/>
    <property type="project" value="UniProtKB-SubCell"/>
</dbReference>
<dbReference type="GO" id="GO:0002229">
    <property type="term" value="P:defense response to oomycetes"/>
    <property type="evidence" value="ECO:0007669"/>
    <property type="project" value="UniProtKB-ARBA"/>
</dbReference>
<dbReference type="Gene3D" id="2.60.120.200">
    <property type="match status" value="1"/>
</dbReference>
<evidence type="ECO:0000259" key="19">
    <source>
        <dbReference type="PROSITE" id="PS50011"/>
    </source>
</evidence>
<evidence type="ECO:0000256" key="4">
    <source>
        <dbReference type="ARBA" id="ARBA00010217"/>
    </source>
</evidence>